<dbReference type="EMBL" id="FPBA01000001">
    <property type="protein sequence ID" value="SFT32743.1"/>
    <property type="molecule type" value="Genomic_DNA"/>
</dbReference>
<dbReference type="AlphaFoldDB" id="A0A1I6X381"/>
<evidence type="ECO:0000256" key="2">
    <source>
        <dbReference type="SAM" id="Phobius"/>
    </source>
</evidence>
<feature type="transmembrane region" description="Helical" evidence="2">
    <location>
        <begin position="34"/>
        <end position="54"/>
    </location>
</feature>
<name>A0A1I6X381_9ACTN</name>
<gene>
    <name evidence="3" type="ORF">SAMN05660657_00045</name>
</gene>
<evidence type="ECO:0000256" key="1">
    <source>
        <dbReference type="SAM" id="MobiDB-lite"/>
    </source>
</evidence>
<protein>
    <submittedName>
        <fullName evidence="3">Uncharacterized protein</fullName>
    </submittedName>
</protein>
<keyword evidence="2" id="KW-1133">Transmembrane helix</keyword>
<keyword evidence="2" id="KW-0812">Transmembrane</keyword>
<evidence type="ECO:0000313" key="3">
    <source>
        <dbReference type="EMBL" id="SFT32743.1"/>
    </source>
</evidence>
<keyword evidence="2" id="KW-0472">Membrane</keyword>
<keyword evidence="4" id="KW-1185">Reference proteome</keyword>
<accession>A0A1I6X381</accession>
<feature type="region of interest" description="Disordered" evidence="1">
    <location>
        <begin position="1"/>
        <end position="29"/>
    </location>
</feature>
<reference evidence="4" key="1">
    <citation type="submission" date="2016-10" db="EMBL/GenBank/DDBJ databases">
        <authorList>
            <person name="Varghese N."/>
            <person name="Submissions S."/>
        </authorList>
    </citation>
    <scope>NUCLEOTIDE SEQUENCE [LARGE SCALE GENOMIC DNA]</scope>
    <source>
        <strain evidence="4">DSM 46136</strain>
    </source>
</reference>
<proteinExistence type="predicted"/>
<organism evidence="3 4">
    <name type="scientific">Geodermatophilus amargosae</name>
    <dbReference type="NCBI Taxonomy" id="1296565"/>
    <lineage>
        <taxon>Bacteria</taxon>
        <taxon>Bacillati</taxon>
        <taxon>Actinomycetota</taxon>
        <taxon>Actinomycetes</taxon>
        <taxon>Geodermatophilales</taxon>
        <taxon>Geodermatophilaceae</taxon>
        <taxon>Geodermatophilus</taxon>
    </lineage>
</organism>
<sequence length="112" mass="11380">MPVAEPSQPGRRPGGRTPNDRQSPEVPVHLPTPAVAVTVVYAAALAVAVASAATGSTREALAGLVVLAALFTRWAVRRSRRTVPSTAAAVVTVDAVLPDTVLPEAAPAVRAA</sequence>
<evidence type="ECO:0000313" key="4">
    <source>
        <dbReference type="Proteomes" id="UP000199546"/>
    </source>
</evidence>
<dbReference type="Proteomes" id="UP000199546">
    <property type="component" value="Unassembled WGS sequence"/>
</dbReference>